<keyword evidence="3" id="KW-1185">Reference proteome</keyword>
<organism evidence="2 3">
    <name type="scientific">Litorivivens lipolytica</name>
    <dbReference type="NCBI Taxonomy" id="1524264"/>
    <lineage>
        <taxon>Bacteria</taxon>
        <taxon>Pseudomonadati</taxon>
        <taxon>Pseudomonadota</taxon>
        <taxon>Gammaproteobacteria</taxon>
        <taxon>Litorivivens</taxon>
    </lineage>
</organism>
<reference evidence="2 3" key="1">
    <citation type="submission" date="2020-08" db="EMBL/GenBank/DDBJ databases">
        <title>Genomic Encyclopedia of Type Strains, Phase III (KMG-III): the genomes of soil and plant-associated and newly described type strains.</title>
        <authorList>
            <person name="Whitman W."/>
        </authorList>
    </citation>
    <scope>NUCLEOTIDE SEQUENCE [LARGE SCALE GENOMIC DNA]</scope>
    <source>
        <strain evidence="2 3">CECT 8654</strain>
    </source>
</reference>
<dbReference type="PANTHER" id="PTHR42943:SF2">
    <property type="entry name" value="GLUTATHIONE S-TRANSFERASE KAPPA 1"/>
    <property type="match status" value="1"/>
</dbReference>
<dbReference type="GO" id="GO:0004602">
    <property type="term" value="F:glutathione peroxidase activity"/>
    <property type="evidence" value="ECO:0007669"/>
    <property type="project" value="TreeGrafter"/>
</dbReference>
<evidence type="ECO:0000259" key="1">
    <source>
        <dbReference type="Pfam" id="PF01323"/>
    </source>
</evidence>
<comment type="caution">
    <text evidence="2">The sequence shown here is derived from an EMBL/GenBank/DDBJ whole genome shotgun (WGS) entry which is preliminary data.</text>
</comment>
<proteinExistence type="predicted"/>
<feature type="domain" description="DSBA-like thioredoxin" evidence="1">
    <location>
        <begin position="229"/>
        <end position="409"/>
    </location>
</feature>
<dbReference type="SUPFAM" id="SSF52833">
    <property type="entry name" value="Thioredoxin-like"/>
    <property type="match status" value="1"/>
</dbReference>
<evidence type="ECO:0000313" key="3">
    <source>
        <dbReference type="Proteomes" id="UP000537130"/>
    </source>
</evidence>
<dbReference type="GO" id="GO:0004364">
    <property type="term" value="F:glutathione transferase activity"/>
    <property type="evidence" value="ECO:0007669"/>
    <property type="project" value="TreeGrafter"/>
</dbReference>
<dbReference type="InterPro" id="IPR001853">
    <property type="entry name" value="DSBA-like_thioredoxin_dom"/>
</dbReference>
<sequence>MKLPPRLIRHLAHSQSPLNRWRVRWENGLLKSPAIEFYYEPGDPHSHLAAQLLPRVLEQTLTPVKIFIVSQQESPIYPELARQRQYNVLDAQRIAPAYDLSFPANAQVVSEHQRQIAAQQLLAVAAEPERFVAEEARIARTLFSGDEMKEALREETSKQLARNNARREKLGHYLPGMWQFNGQWFWAVDRFDRLVAAVAAKRLWQGNGPALPFSPEKAALPNIPANTPVECFLSFRSPYSFIAATVLQRKRESLNAALDIRPVLPMAMRGFKVPLAKRLYILRDAAREASSLNIDFGLCADPIGDGAIRALKAFTTAGSPEQKLDFIVSAGQAAWSEARDLATDQGLRHACDDAGLTWREVHQALNTANIDYAENNRNALFEAGLWGVPSFRMGEFAIWGQDRLWMIEEVVRRQN</sequence>
<keyword evidence="2" id="KW-0413">Isomerase</keyword>
<dbReference type="GO" id="GO:0016853">
    <property type="term" value="F:isomerase activity"/>
    <property type="evidence" value="ECO:0007669"/>
    <property type="project" value="UniProtKB-KW"/>
</dbReference>
<dbReference type="EMBL" id="JACHWY010000001">
    <property type="protein sequence ID" value="MBB3045770.1"/>
    <property type="molecule type" value="Genomic_DNA"/>
</dbReference>
<evidence type="ECO:0000313" key="2">
    <source>
        <dbReference type="EMBL" id="MBB3045770.1"/>
    </source>
</evidence>
<accession>A0A7W4Z5F9</accession>
<dbReference type="GO" id="GO:0006749">
    <property type="term" value="P:glutathione metabolic process"/>
    <property type="evidence" value="ECO:0007669"/>
    <property type="project" value="TreeGrafter"/>
</dbReference>
<dbReference type="AlphaFoldDB" id="A0A7W4Z5F9"/>
<dbReference type="Pfam" id="PF01323">
    <property type="entry name" value="DSBA"/>
    <property type="match status" value="1"/>
</dbReference>
<dbReference type="InterPro" id="IPR051924">
    <property type="entry name" value="GST_Kappa/NadH"/>
</dbReference>
<dbReference type="PANTHER" id="PTHR42943">
    <property type="entry name" value="GLUTATHIONE S-TRANSFERASE KAPPA"/>
    <property type="match status" value="1"/>
</dbReference>
<gene>
    <name evidence="2" type="ORF">FHR99_000006</name>
</gene>
<dbReference type="Gene3D" id="3.40.30.10">
    <property type="entry name" value="Glutaredoxin"/>
    <property type="match status" value="1"/>
</dbReference>
<name>A0A7W4Z5F9_9GAMM</name>
<protein>
    <submittedName>
        <fullName evidence="2">2-hydroxychromene-2-carboxylate isomerase</fullName>
    </submittedName>
</protein>
<dbReference type="Proteomes" id="UP000537130">
    <property type="component" value="Unassembled WGS sequence"/>
</dbReference>
<dbReference type="InterPro" id="IPR036249">
    <property type="entry name" value="Thioredoxin-like_sf"/>
</dbReference>
<dbReference type="RefSeq" id="WP_183408499.1">
    <property type="nucleotide sequence ID" value="NZ_JACHWY010000001.1"/>
</dbReference>